<keyword evidence="1" id="KW-1133">Transmembrane helix</keyword>
<organism evidence="2">
    <name type="scientific">marine metagenome</name>
    <dbReference type="NCBI Taxonomy" id="408172"/>
    <lineage>
        <taxon>unclassified sequences</taxon>
        <taxon>metagenomes</taxon>
        <taxon>ecological metagenomes</taxon>
    </lineage>
</organism>
<evidence type="ECO:0008006" key="3">
    <source>
        <dbReference type="Google" id="ProtNLM"/>
    </source>
</evidence>
<feature type="non-terminal residue" evidence="2">
    <location>
        <position position="1"/>
    </location>
</feature>
<feature type="transmembrane region" description="Helical" evidence="1">
    <location>
        <begin position="56"/>
        <end position="79"/>
    </location>
</feature>
<keyword evidence="1" id="KW-0472">Membrane</keyword>
<gene>
    <name evidence="2" type="ORF">METZ01_LOCUS198634</name>
</gene>
<feature type="transmembrane region" description="Helical" evidence="1">
    <location>
        <begin position="245"/>
        <end position="266"/>
    </location>
</feature>
<evidence type="ECO:0000256" key="1">
    <source>
        <dbReference type="SAM" id="Phobius"/>
    </source>
</evidence>
<protein>
    <recommendedName>
        <fullName evidence="3">Oligosaccharide repeat unit polymerase</fullName>
    </recommendedName>
</protein>
<feature type="transmembrane region" description="Helical" evidence="1">
    <location>
        <begin position="278"/>
        <end position="295"/>
    </location>
</feature>
<accession>A0A382E590</accession>
<sequence length="374" mass="42774">LIAPENRIYPFGIWYIFSFSLAVLLGSLVWNKYEPVSRLDKALTTGARLDRYNNTLFNFTMIFVLLSAIGVAVLLVAGIKRYNLVTDLFSLSSLPNLFYVDRDTGIFQLPWRIKGFLYFTYTASLICGFTFKLFHGKKKLFCLLPLLIAFLNGVILAVRSGIILTIMLWLSGWFGSKVYLQDFKFRPQTVMFSLVSFMILIIIFISVRWLRGGADDPFLLMVFLDNVRISYFGHLSAFSTWLNDYHYVALTFGTSTFSGPLDFLGIIEREIGFYKENIFLANSVYTNIFTVFRGLIEDFSIPGTLIIGFGIGALARLSFNKCSYGQYMWVIPLTLYYAFVLYSPIISLFNYNSAIMAWVITAIPLLLIRKKLIL</sequence>
<name>A0A382E590_9ZZZZ</name>
<feature type="transmembrane region" description="Helical" evidence="1">
    <location>
        <begin position="146"/>
        <end position="170"/>
    </location>
</feature>
<feature type="transmembrane region" description="Helical" evidence="1">
    <location>
        <begin position="326"/>
        <end position="345"/>
    </location>
</feature>
<keyword evidence="1" id="KW-0812">Transmembrane</keyword>
<proteinExistence type="predicted"/>
<reference evidence="2" key="1">
    <citation type="submission" date="2018-05" db="EMBL/GenBank/DDBJ databases">
        <authorList>
            <person name="Lanie J.A."/>
            <person name="Ng W.-L."/>
            <person name="Kazmierczak K.M."/>
            <person name="Andrzejewski T.M."/>
            <person name="Davidsen T.M."/>
            <person name="Wayne K.J."/>
            <person name="Tettelin H."/>
            <person name="Glass J.I."/>
            <person name="Rusch D."/>
            <person name="Podicherti R."/>
            <person name="Tsui H.-C.T."/>
            <person name="Winkler M.E."/>
        </authorList>
    </citation>
    <scope>NUCLEOTIDE SEQUENCE</scope>
</reference>
<feature type="transmembrane region" description="Helical" evidence="1">
    <location>
        <begin position="116"/>
        <end position="134"/>
    </location>
</feature>
<feature type="transmembrane region" description="Helical" evidence="1">
    <location>
        <begin position="190"/>
        <end position="210"/>
    </location>
</feature>
<feature type="transmembrane region" description="Helical" evidence="1">
    <location>
        <begin position="351"/>
        <end position="368"/>
    </location>
</feature>
<dbReference type="EMBL" id="UINC01042743">
    <property type="protein sequence ID" value="SVB45780.1"/>
    <property type="molecule type" value="Genomic_DNA"/>
</dbReference>
<feature type="transmembrane region" description="Helical" evidence="1">
    <location>
        <begin position="301"/>
        <end position="319"/>
    </location>
</feature>
<dbReference type="NCBIfam" id="TIGR04370">
    <property type="entry name" value="glyco_rpt_poly"/>
    <property type="match status" value="1"/>
</dbReference>
<evidence type="ECO:0000313" key="2">
    <source>
        <dbReference type="EMBL" id="SVB45780.1"/>
    </source>
</evidence>
<feature type="transmembrane region" description="Helical" evidence="1">
    <location>
        <begin position="12"/>
        <end position="31"/>
    </location>
</feature>
<dbReference type="AlphaFoldDB" id="A0A382E590"/>